<keyword evidence="1" id="KW-0813">Transport</keyword>
<dbReference type="OrthoDB" id="9810992at2"/>
<evidence type="ECO:0000256" key="2">
    <source>
        <dbReference type="ARBA" id="ARBA00022741"/>
    </source>
</evidence>
<dbReference type="InterPro" id="IPR003439">
    <property type="entry name" value="ABC_transporter-like_ATP-bd"/>
</dbReference>
<dbReference type="EMBL" id="BFAV01000071">
    <property type="protein sequence ID" value="GBF33006.1"/>
    <property type="molecule type" value="Genomic_DNA"/>
</dbReference>
<evidence type="ECO:0000259" key="5">
    <source>
        <dbReference type="PROSITE" id="PS50893"/>
    </source>
</evidence>
<dbReference type="GO" id="GO:0005524">
    <property type="term" value="F:ATP binding"/>
    <property type="evidence" value="ECO:0007669"/>
    <property type="project" value="UniProtKB-KW"/>
</dbReference>
<dbReference type="SMART" id="SM00382">
    <property type="entry name" value="AAA"/>
    <property type="match status" value="1"/>
</dbReference>
<proteinExistence type="predicted"/>
<dbReference type="AlphaFoldDB" id="A0A2L2XFJ2"/>
<feature type="region of interest" description="Disordered" evidence="4">
    <location>
        <begin position="231"/>
        <end position="278"/>
    </location>
</feature>
<keyword evidence="7" id="KW-1185">Reference proteome</keyword>
<name>A0A2L2XFJ2_9FIRM</name>
<dbReference type="PANTHER" id="PTHR24220:SF86">
    <property type="entry name" value="ABC TRANSPORTER ABCH.1"/>
    <property type="match status" value="1"/>
</dbReference>
<keyword evidence="2" id="KW-0547">Nucleotide-binding</keyword>
<keyword evidence="6" id="KW-0132">Cell division</keyword>
<comment type="caution">
    <text evidence="6">The sequence shown here is derived from an EMBL/GenBank/DDBJ whole genome shotgun (WGS) entry which is preliminary data.</text>
</comment>
<dbReference type="Pfam" id="PF00005">
    <property type="entry name" value="ABC_tran"/>
    <property type="match status" value="1"/>
</dbReference>
<sequence length="278" mass="30102">MMIQVSGLNKIYNSGEHPVHALIEVNLEVKAGEFVSVMGPSGSGKSTFMNILGGLDTPTSGSYRLDGIEISSLDDTGMAKVRNRKIGFVFQNFNLLPRMTALRNVEMPMLYAGLNARERVKKATTALERVGLAGRIDHRPNQLSGGQIQRVAIARALVNEPAVLLADEPTGNLDTRSGEEIMAIFQDLNRSGATIVLVTHELDIALHTSRIIHFRDGRLEADEKVENPLDAVEQLKKLGPAHQNSPRSGEISAPGALTEAVPHSQTLSAEQGRKGDAR</sequence>
<dbReference type="CDD" id="cd03255">
    <property type="entry name" value="ABC_MJ0796_LolCDE_FtsE"/>
    <property type="match status" value="1"/>
</dbReference>
<dbReference type="GO" id="GO:0051301">
    <property type="term" value="P:cell division"/>
    <property type="evidence" value="ECO:0007669"/>
    <property type="project" value="UniProtKB-KW"/>
</dbReference>
<gene>
    <name evidence="6" type="ORF">DCCM_2103</name>
</gene>
<dbReference type="RefSeq" id="WP_104371451.1">
    <property type="nucleotide sequence ID" value="NZ_BFAV01000071.1"/>
</dbReference>
<dbReference type="GO" id="GO:0005886">
    <property type="term" value="C:plasma membrane"/>
    <property type="evidence" value="ECO:0007669"/>
    <property type="project" value="TreeGrafter"/>
</dbReference>
<dbReference type="InterPro" id="IPR027417">
    <property type="entry name" value="P-loop_NTPase"/>
</dbReference>
<dbReference type="FunFam" id="3.40.50.300:FF:000032">
    <property type="entry name" value="Export ABC transporter ATP-binding protein"/>
    <property type="match status" value="1"/>
</dbReference>
<protein>
    <submittedName>
        <fullName evidence="6">Cell division transporte FtsE</fullName>
    </submittedName>
</protein>
<dbReference type="SUPFAM" id="SSF52540">
    <property type="entry name" value="P-loop containing nucleoside triphosphate hydrolases"/>
    <property type="match status" value="1"/>
</dbReference>
<feature type="domain" description="ABC transporter" evidence="5">
    <location>
        <begin position="3"/>
        <end position="241"/>
    </location>
</feature>
<accession>A0A2L2XFJ2</accession>
<keyword evidence="3" id="KW-0067">ATP-binding</keyword>
<dbReference type="InterPro" id="IPR015854">
    <property type="entry name" value="ABC_transpr_LolD-like"/>
</dbReference>
<dbReference type="GO" id="GO:0098796">
    <property type="term" value="C:membrane protein complex"/>
    <property type="evidence" value="ECO:0007669"/>
    <property type="project" value="UniProtKB-ARBA"/>
</dbReference>
<dbReference type="InterPro" id="IPR017911">
    <property type="entry name" value="MacB-like_ATP-bd"/>
</dbReference>
<evidence type="ECO:0000256" key="1">
    <source>
        <dbReference type="ARBA" id="ARBA00022448"/>
    </source>
</evidence>
<dbReference type="PROSITE" id="PS50893">
    <property type="entry name" value="ABC_TRANSPORTER_2"/>
    <property type="match status" value="1"/>
</dbReference>
<dbReference type="InterPro" id="IPR003593">
    <property type="entry name" value="AAA+_ATPase"/>
</dbReference>
<dbReference type="GO" id="GO:0016887">
    <property type="term" value="F:ATP hydrolysis activity"/>
    <property type="evidence" value="ECO:0007669"/>
    <property type="project" value="InterPro"/>
</dbReference>
<evidence type="ECO:0000313" key="6">
    <source>
        <dbReference type="EMBL" id="GBF33006.1"/>
    </source>
</evidence>
<dbReference type="PANTHER" id="PTHR24220">
    <property type="entry name" value="IMPORT ATP-BINDING PROTEIN"/>
    <property type="match status" value="1"/>
</dbReference>
<dbReference type="PROSITE" id="PS00211">
    <property type="entry name" value="ABC_TRANSPORTER_1"/>
    <property type="match status" value="1"/>
</dbReference>
<evidence type="ECO:0000313" key="7">
    <source>
        <dbReference type="Proteomes" id="UP000239549"/>
    </source>
</evidence>
<evidence type="ECO:0000256" key="3">
    <source>
        <dbReference type="ARBA" id="ARBA00022840"/>
    </source>
</evidence>
<keyword evidence="6" id="KW-0131">Cell cycle</keyword>
<dbReference type="InterPro" id="IPR017871">
    <property type="entry name" value="ABC_transporter-like_CS"/>
</dbReference>
<dbReference type="GO" id="GO:0022857">
    <property type="term" value="F:transmembrane transporter activity"/>
    <property type="evidence" value="ECO:0007669"/>
    <property type="project" value="TreeGrafter"/>
</dbReference>
<evidence type="ECO:0000256" key="4">
    <source>
        <dbReference type="SAM" id="MobiDB-lite"/>
    </source>
</evidence>
<reference evidence="7" key="1">
    <citation type="submission" date="2018-02" db="EMBL/GenBank/DDBJ databases">
        <title>Genome sequence of Desulfocucumis palustris strain NAW-5.</title>
        <authorList>
            <person name="Watanabe M."/>
            <person name="Kojima H."/>
            <person name="Fukui M."/>
        </authorList>
    </citation>
    <scope>NUCLEOTIDE SEQUENCE [LARGE SCALE GENOMIC DNA]</scope>
    <source>
        <strain evidence="7">NAW-5</strain>
    </source>
</reference>
<dbReference type="Gene3D" id="3.40.50.300">
    <property type="entry name" value="P-loop containing nucleotide triphosphate hydrolases"/>
    <property type="match status" value="1"/>
</dbReference>
<dbReference type="Proteomes" id="UP000239549">
    <property type="component" value="Unassembled WGS sequence"/>
</dbReference>
<organism evidence="6 7">
    <name type="scientific">Desulfocucumis palustris</name>
    <dbReference type="NCBI Taxonomy" id="1898651"/>
    <lineage>
        <taxon>Bacteria</taxon>
        <taxon>Bacillati</taxon>
        <taxon>Bacillota</taxon>
        <taxon>Clostridia</taxon>
        <taxon>Eubacteriales</taxon>
        <taxon>Desulfocucumaceae</taxon>
        <taxon>Desulfocucumis</taxon>
    </lineage>
</organism>